<feature type="transmembrane region" description="Helical" evidence="2">
    <location>
        <begin position="49"/>
        <end position="68"/>
    </location>
</feature>
<name>A0AAW0MDD6_9GOBI</name>
<keyword evidence="2" id="KW-0812">Transmembrane</keyword>
<evidence type="ECO:0000313" key="4">
    <source>
        <dbReference type="Proteomes" id="UP001460270"/>
    </source>
</evidence>
<dbReference type="SUPFAM" id="SSF56219">
    <property type="entry name" value="DNase I-like"/>
    <property type="match status" value="1"/>
</dbReference>
<gene>
    <name evidence="3" type="ORF">WMY93_030562</name>
</gene>
<evidence type="ECO:0000256" key="1">
    <source>
        <dbReference type="SAM" id="MobiDB-lite"/>
    </source>
</evidence>
<feature type="region of interest" description="Disordered" evidence="1">
    <location>
        <begin position="1"/>
        <end position="21"/>
    </location>
</feature>
<dbReference type="Gene3D" id="3.60.10.10">
    <property type="entry name" value="Endonuclease/exonuclease/phosphatase"/>
    <property type="match status" value="1"/>
</dbReference>
<sequence>MAARRRSSAGTAAVPHDCHSSNIKSGLQMPVNRPRKVVGIYHKLTYCDIVLFALMLLAAAMIPFRCYLYRWMWAQTQQKDTAQSSDLHHNLFGHYAVYSAVLRYGHAVAPCTQSTAAEERKLTALYRKTWGLLLLLLMSGDVHLNPGPVARDMTLTPQQVTVSGSQSAEVYDPSQLNIVLPGIVPVPHAPQNSATLLNVNPTIPAEETGQHNRGMCQNPAVAKHKSLHIFQTVNHARVIWDRKLKPKGLFGGHLNIRSLVSKADQLKHLLTNSNLDFLCISETWLRPSTPEHVFTVPGYQCFRRDRPEGKGGGVLLYIKDAFKCERIFLKTWITWNMSL</sequence>
<dbReference type="EMBL" id="JBBPFD010000674">
    <property type="protein sequence ID" value="KAK7877748.1"/>
    <property type="molecule type" value="Genomic_DNA"/>
</dbReference>
<dbReference type="Proteomes" id="UP001460270">
    <property type="component" value="Unassembled WGS sequence"/>
</dbReference>
<keyword evidence="2" id="KW-1133">Transmembrane helix</keyword>
<accession>A0AAW0MDD6</accession>
<reference evidence="4" key="1">
    <citation type="submission" date="2024-04" db="EMBL/GenBank/DDBJ databases">
        <title>Salinicola lusitanus LLJ914,a marine bacterium isolated from the Okinawa Trough.</title>
        <authorList>
            <person name="Li J."/>
        </authorList>
    </citation>
    <scope>NUCLEOTIDE SEQUENCE [LARGE SCALE GENOMIC DNA]</scope>
</reference>
<comment type="caution">
    <text evidence="3">The sequence shown here is derived from an EMBL/GenBank/DDBJ whole genome shotgun (WGS) entry which is preliminary data.</text>
</comment>
<dbReference type="AlphaFoldDB" id="A0AAW0MDD6"/>
<evidence type="ECO:0000313" key="3">
    <source>
        <dbReference type="EMBL" id="KAK7877748.1"/>
    </source>
</evidence>
<proteinExistence type="predicted"/>
<evidence type="ECO:0000256" key="2">
    <source>
        <dbReference type="SAM" id="Phobius"/>
    </source>
</evidence>
<organism evidence="3 4">
    <name type="scientific">Mugilogobius chulae</name>
    <name type="common">yellowstripe goby</name>
    <dbReference type="NCBI Taxonomy" id="88201"/>
    <lineage>
        <taxon>Eukaryota</taxon>
        <taxon>Metazoa</taxon>
        <taxon>Chordata</taxon>
        <taxon>Craniata</taxon>
        <taxon>Vertebrata</taxon>
        <taxon>Euteleostomi</taxon>
        <taxon>Actinopterygii</taxon>
        <taxon>Neopterygii</taxon>
        <taxon>Teleostei</taxon>
        <taxon>Neoteleostei</taxon>
        <taxon>Acanthomorphata</taxon>
        <taxon>Gobiaria</taxon>
        <taxon>Gobiiformes</taxon>
        <taxon>Gobioidei</taxon>
        <taxon>Gobiidae</taxon>
        <taxon>Gobionellinae</taxon>
        <taxon>Mugilogobius</taxon>
    </lineage>
</organism>
<keyword evidence="4" id="KW-1185">Reference proteome</keyword>
<keyword evidence="2" id="KW-0472">Membrane</keyword>
<protein>
    <submittedName>
        <fullName evidence="3">Uncharacterized protein</fullName>
    </submittedName>
</protein>
<dbReference type="InterPro" id="IPR036691">
    <property type="entry name" value="Endo/exonu/phosph_ase_sf"/>
</dbReference>